<comment type="caution">
    <text evidence="1">The sequence shown here is derived from an EMBL/GenBank/DDBJ whole genome shotgun (WGS) entry which is preliminary data.</text>
</comment>
<keyword evidence="2" id="KW-1185">Reference proteome</keyword>
<dbReference type="EMBL" id="JACMSF010000021">
    <property type="protein sequence ID" value="MBC2904006.1"/>
    <property type="molecule type" value="Genomic_DNA"/>
</dbReference>
<gene>
    <name evidence="1" type="ORF">H4N64_20725</name>
</gene>
<sequence length="58" mass="6348">MSSSAQWAARIQKVIRAAEADGYEVLIGDEQADTRIEIRLCAAADPEDDGTLILEWNA</sequence>
<dbReference type="RefSeq" id="WP_186283879.1">
    <property type="nucleotide sequence ID" value="NZ_JACMSF010000021.1"/>
</dbReference>
<name>A0A7X1J4K7_9ACTN</name>
<dbReference type="AlphaFoldDB" id="A0A7X1J4K7"/>
<proteinExistence type="predicted"/>
<reference evidence="1 2" key="1">
    <citation type="submission" date="2020-08" db="EMBL/GenBank/DDBJ databases">
        <title>Streptomyces sp. PSKA01 genome sequencing and assembly.</title>
        <authorList>
            <person name="Mandal S."/>
            <person name="Maiti P.K."/>
            <person name="Das P."/>
        </authorList>
    </citation>
    <scope>NUCLEOTIDE SEQUENCE [LARGE SCALE GENOMIC DNA]</scope>
    <source>
        <strain evidence="1 2">PSKA01</strain>
    </source>
</reference>
<dbReference type="Proteomes" id="UP000584670">
    <property type="component" value="Unassembled WGS sequence"/>
</dbReference>
<evidence type="ECO:0000313" key="2">
    <source>
        <dbReference type="Proteomes" id="UP000584670"/>
    </source>
</evidence>
<evidence type="ECO:0000313" key="1">
    <source>
        <dbReference type="EMBL" id="MBC2904006.1"/>
    </source>
</evidence>
<organism evidence="1 2">
    <name type="scientific">Streptomyces cupreus</name>
    <dbReference type="NCBI Taxonomy" id="2759956"/>
    <lineage>
        <taxon>Bacteria</taxon>
        <taxon>Bacillati</taxon>
        <taxon>Actinomycetota</taxon>
        <taxon>Actinomycetes</taxon>
        <taxon>Kitasatosporales</taxon>
        <taxon>Streptomycetaceae</taxon>
        <taxon>Streptomyces</taxon>
    </lineage>
</organism>
<protein>
    <submittedName>
        <fullName evidence="1">Uncharacterized protein</fullName>
    </submittedName>
</protein>
<accession>A0A7X1J4K7</accession>